<evidence type="ECO:0000313" key="2">
    <source>
        <dbReference type="RefSeq" id="XP_074227191.1"/>
    </source>
</evidence>
<name>A0AC58QY29_CAMBA</name>
<dbReference type="Proteomes" id="UP001732780">
    <property type="component" value="Chromosome 9"/>
</dbReference>
<keyword evidence="1" id="KW-1185">Reference proteome</keyword>
<evidence type="ECO:0000313" key="1">
    <source>
        <dbReference type="Proteomes" id="UP001732780"/>
    </source>
</evidence>
<proteinExistence type="predicted"/>
<accession>A0AC58QY29</accession>
<organism evidence="1 2">
    <name type="scientific">Camelus bactrianus</name>
    <name type="common">Bactrian camel</name>
    <dbReference type="NCBI Taxonomy" id="9837"/>
    <lineage>
        <taxon>Eukaryota</taxon>
        <taxon>Metazoa</taxon>
        <taxon>Chordata</taxon>
        <taxon>Craniata</taxon>
        <taxon>Vertebrata</taxon>
        <taxon>Euteleostomi</taxon>
        <taxon>Mammalia</taxon>
        <taxon>Eutheria</taxon>
        <taxon>Laurasiatheria</taxon>
        <taxon>Artiodactyla</taxon>
        <taxon>Tylopoda</taxon>
        <taxon>Camelidae</taxon>
        <taxon>Camelus</taxon>
    </lineage>
</organism>
<protein>
    <submittedName>
        <fullName evidence="2">Ankyrin repeat domain-containing protein 26-like isoform X6</fullName>
    </submittedName>
</protein>
<gene>
    <name evidence="2" type="primary">LOC141578720</name>
</gene>
<reference evidence="2" key="1">
    <citation type="submission" date="2025-08" db="UniProtKB">
        <authorList>
            <consortium name="RefSeq"/>
        </authorList>
    </citation>
    <scope>IDENTIFICATION</scope>
    <source>
        <tissue evidence="2">Blood</tissue>
    </source>
</reference>
<dbReference type="RefSeq" id="XP_074227191.1">
    <property type="nucleotide sequence ID" value="XM_074371090.1"/>
</dbReference>
<sequence length="1323" mass="151110">MAAELGASNGSCTDSLKSVEKKTLRVKFPLRIEDLSVSSVSSIYCIDDSSQSADDDADLAPKKVWHPRFTKPIQAWQEPTINTEAKDGVLKPGTSASFEDNNFDQKNEDVVTTFPEPSTEVPGFSHPAFPAPEPLPSSAVFGVTEEEAAKPKTGGKENGTRTINSVLKEQADHNKLVSIDGAHKNDKGGTTPALGLEEKEGVEPSWDSESTTKVQLPNYVDQLSGAAGQGEKHTLNGQIEMDQETSMARGSKKCRHTNSPNSTEMHPNLKPAVGVKDSVPNKTGGMKNLQTFKSDLDLEMASKEEQEGLDGSENNQSQDKYVLQACTVKEKKSEGQIRQINLSPVHLQKMPGEPGMNKEQDRKDVPVSSKHSCVEKHEDMWVKKGKLRWQINTKFITKKLNQKVSKIREKCKITVHRKTESLHGNSELHGDLKELPSSVTKNICDSEEQDAPGASISVGFQAFPQHEEPTVESVSPFYSKADSAKYGCQSSSKLYLNENKLTENDTPDTEHVCDKNEEGFFTDRENEVRNRARLLVKENQEIDLKRKQKRSRNTPWKSEIRHTPLIKVEENRNKSGELEGSDTMCDGNCYKGQTQQRKRGETDDQQLPALQKEISDRSSKKTSAKKDKVKEQVNAVGDLDDLTLSPETASEDCESPYPNYKNTLRLIERLSLESKDYATLLKIQNAVHSFRSLIECKESDCELLRGKVKKMENKVNKLQKELFETRQMNSQLERQNVAWERELCSMREKQYNEQVFQKQQLGSTLQPLEFELKSIRNKPSQDTMNFEVSDPKDNGEVLPPQLPESESQYRGPEIELHPRRDALRPVTVLECVHRDQSQAQCSNKEIEPLYQHKQGKVNKYAAKQAFLEDRLCELQSENMMLRQQLEVAQNEAKSKKTINIPEPFPDHMSKAARKQLLMLEEGYKELINDCKCVKDRMYQYETDRAEMQACVRRLQQELPDTRKKVFMLEASLEVTTARHQTNIENKTQDLERKLHQIADQNADITAKLQSTTSALLHLSAETQLLLKELLSMKGMQKKCETLEEEKKKLEEEVVNLKRHLEVNTVERSQVEQYKRDIEERARQDVAEKLTELSQVVQCKREAEERAKQDVAGMLKELSQFLQTQAAYEDNLLREYKNASISQMKHKIKYLESELKSKTFQLDAEKKELEKYRQLYLEEPEDRTSWASQLHSINERLVVMNTKLQMAEEYKSSVLKTVPTRPAEKFHDSSEHKWTLTQSTNFRIFSEPSTSVSDCLFRMHKKLGNNAAREVKEATPKLQSESYRTPRGSSKESRLIEDMLLKACKEYEEVLKRKYLLYDVTEEQ</sequence>